<dbReference type="OrthoDB" id="1638821at2"/>
<comment type="subcellular location">
    <subcellularLocation>
        <location evidence="1">Membrane</location>
        <topology evidence="1">Single-pass membrane protein</topology>
    </subcellularLocation>
</comment>
<dbReference type="Proteomes" id="UP000295325">
    <property type="component" value="Unassembled WGS sequence"/>
</dbReference>
<dbReference type="Gene3D" id="2.40.30.170">
    <property type="match status" value="1"/>
</dbReference>
<evidence type="ECO:0000313" key="10">
    <source>
        <dbReference type="EMBL" id="TDT57226.1"/>
    </source>
</evidence>
<sequence>MKVYSLNEITDSRLLYDKNPPRFLMYIILVVLALVIAFLVWSTKSVKTFVVKGQGIITTEKKSNIMAKVSGEIKEVYVEEGKEVKEGDLLIVFNSPEPKYQLQQIEGQIEVLNKRIELLKRAENDAAKGTNTFNKKNADEAEFYNKLVNSYIKLKEYNIDEEALKKQNYTEEQIKQNKEQVKIKKDQLYYDIILSFTNERKQLEMERSKLEIQKASISQSTEEYKLYAPSNGKVHLNISLKKGVVLQGGSLIGTISSNDGDIIVETLIPSSDRPRIHVGDEVSLAVGGLNQAEYGTLKGRVISIDEDATIDNEKGNVYFKVKVKPEKTYLTDKKGERVNLTLGMVTETRVKYEKITYMKYFMEQIGIKFD</sequence>
<evidence type="ECO:0000256" key="6">
    <source>
        <dbReference type="SAM" id="Coils"/>
    </source>
</evidence>
<evidence type="ECO:0000256" key="2">
    <source>
        <dbReference type="ARBA" id="ARBA00009477"/>
    </source>
</evidence>
<evidence type="ECO:0000256" key="3">
    <source>
        <dbReference type="ARBA" id="ARBA00022692"/>
    </source>
</evidence>
<keyword evidence="6" id="KW-0175">Coiled coil</keyword>
<dbReference type="GO" id="GO:0016020">
    <property type="term" value="C:membrane"/>
    <property type="evidence" value="ECO:0007669"/>
    <property type="project" value="UniProtKB-SubCell"/>
</dbReference>
<keyword evidence="5 7" id="KW-0472">Membrane</keyword>
<dbReference type="InterPro" id="IPR050739">
    <property type="entry name" value="MFP"/>
</dbReference>
<dbReference type="PANTHER" id="PTHR30386">
    <property type="entry name" value="MEMBRANE FUSION SUBUNIT OF EMRAB-TOLC MULTIDRUG EFFLUX PUMP"/>
    <property type="match status" value="1"/>
</dbReference>
<evidence type="ECO:0000259" key="9">
    <source>
        <dbReference type="Pfam" id="PF26002"/>
    </source>
</evidence>
<dbReference type="Pfam" id="PF25935">
    <property type="entry name" value="BSH_LcnD"/>
    <property type="match status" value="1"/>
</dbReference>
<evidence type="ECO:0000256" key="1">
    <source>
        <dbReference type="ARBA" id="ARBA00004167"/>
    </source>
</evidence>
<protein>
    <submittedName>
        <fullName evidence="10">Multidrug resistance efflux pump</fullName>
    </submittedName>
</protein>
<dbReference type="PANTHER" id="PTHR30386:SF26">
    <property type="entry name" value="TRANSPORT PROTEIN COMB"/>
    <property type="match status" value="1"/>
</dbReference>
<organism evidence="10 11">
    <name type="scientific">Fonticella tunisiensis</name>
    <dbReference type="NCBI Taxonomy" id="1096341"/>
    <lineage>
        <taxon>Bacteria</taxon>
        <taxon>Bacillati</taxon>
        <taxon>Bacillota</taxon>
        <taxon>Clostridia</taxon>
        <taxon>Eubacteriales</taxon>
        <taxon>Clostridiaceae</taxon>
        <taxon>Fonticella</taxon>
    </lineage>
</organism>
<gene>
    <name evidence="10" type="ORF">EDD71_1125</name>
</gene>
<reference evidence="10 11" key="1">
    <citation type="submission" date="2019-03" db="EMBL/GenBank/DDBJ databases">
        <title>Genomic Encyclopedia of Type Strains, Phase IV (KMG-IV): sequencing the most valuable type-strain genomes for metagenomic binning, comparative biology and taxonomic classification.</title>
        <authorList>
            <person name="Goeker M."/>
        </authorList>
    </citation>
    <scope>NUCLEOTIDE SEQUENCE [LARGE SCALE GENOMIC DNA]</scope>
    <source>
        <strain evidence="10 11">DSM 24455</strain>
    </source>
</reference>
<name>A0A4R7KLF1_9CLOT</name>
<dbReference type="Gene3D" id="2.40.50.100">
    <property type="match status" value="1"/>
</dbReference>
<evidence type="ECO:0000259" key="8">
    <source>
        <dbReference type="Pfam" id="PF25935"/>
    </source>
</evidence>
<dbReference type="EMBL" id="SOAZ01000012">
    <property type="protein sequence ID" value="TDT57226.1"/>
    <property type="molecule type" value="Genomic_DNA"/>
</dbReference>
<evidence type="ECO:0000313" key="11">
    <source>
        <dbReference type="Proteomes" id="UP000295325"/>
    </source>
</evidence>
<feature type="transmembrane region" description="Helical" evidence="7">
    <location>
        <begin position="23"/>
        <end position="42"/>
    </location>
</feature>
<dbReference type="AlphaFoldDB" id="A0A4R7KLF1"/>
<dbReference type="InterPro" id="IPR058786">
    <property type="entry name" value="BSH_LcnD"/>
</dbReference>
<accession>A0A4R7KLF1</accession>
<comment type="caution">
    <text evidence="10">The sequence shown here is derived from an EMBL/GenBank/DDBJ whole genome shotgun (WGS) entry which is preliminary data.</text>
</comment>
<keyword evidence="11" id="KW-1185">Reference proteome</keyword>
<dbReference type="Pfam" id="PF26002">
    <property type="entry name" value="Beta-barrel_AprE"/>
    <property type="match status" value="1"/>
</dbReference>
<feature type="domain" description="LcnD-like barrel-sandwich hybrid" evidence="8">
    <location>
        <begin position="67"/>
        <end position="255"/>
    </location>
</feature>
<keyword evidence="3 7" id="KW-0812">Transmembrane</keyword>
<proteinExistence type="inferred from homology"/>
<feature type="domain" description="AprE-like beta-barrel" evidence="9">
    <location>
        <begin position="263"/>
        <end position="351"/>
    </location>
</feature>
<evidence type="ECO:0000256" key="4">
    <source>
        <dbReference type="ARBA" id="ARBA00022989"/>
    </source>
</evidence>
<evidence type="ECO:0000256" key="5">
    <source>
        <dbReference type="ARBA" id="ARBA00023136"/>
    </source>
</evidence>
<dbReference type="RefSeq" id="WP_133628280.1">
    <property type="nucleotide sequence ID" value="NZ_SOAZ01000012.1"/>
</dbReference>
<feature type="coiled-coil region" evidence="6">
    <location>
        <begin position="193"/>
        <end position="220"/>
    </location>
</feature>
<dbReference type="SUPFAM" id="SSF111369">
    <property type="entry name" value="HlyD-like secretion proteins"/>
    <property type="match status" value="1"/>
</dbReference>
<dbReference type="InterPro" id="IPR058982">
    <property type="entry name" value="Beta-barrel_AprE"/>
</dbReference>
<keyword evidence="4 7" id="KW-1133">Transmembrane helix</keyword>
<comment type="similarity">
    <text evidence="2">Belongs to the membrane fusion protein (MFP) (TC 8.A.1) family.</text>
</comment>
<evidence type="ECO:0000256" key="7">
    <source>
        <dbReference type="SAM" id="Phobius"/>
    </source>
</evidence>